<sequence length="43" mass="4951">PSWKSLTMQRDLSRELTPSQGVQVKQIYTNIRSDLNELSVMLS</sequence>
<feature type="non-terminal residue" evidence="1">
    <location>
        <position position="1"/>
    </location>
</feature>
<dbReference type="EMBL" id="MIPY01000053">
    <property type="protein sequence ID" value="OES25037.1"/>
    <property type="molecule type" value="Genomic_DNA"/>
</dbReference>
<evidence type="ECO:0000313" key="2">
    <source>
        <dbReference type="Proteomes" id="UP000095392"/>
    </source>
</evidence>
<protein>
    <submittedName>
        <fullName evidence="1">Uncharacterized protein</fullName>
    </submittedName>
</protein>
<name>A0AB36FRX5_ALTMA</name>
<dbReference type="Proteomes" id="UP000095392">
    <property type="component" value="Unassembled WGS sequence"/>
</dbReference>
<comment type="caution">
    <text evidence="1">The sequence shown here is derived from an EMBL/GenBank/DDBJ whole genome shotgun (WGS) entry which is preliminary data.</text>
</comment>
<keyword evidence="2" id="KW-1185">Reference proteome</keyword>
<dbReference type="AlphaFoldDB" id="A0AB36FRX5"/>
<gene>
    <name evidence="1" type="ORF">BFV95_4505</name>
</gene>
<evidence type="ECO:0000313" key="1">
    <source>
        <dbReference type="EMBL" id="OES25037.1"/>
    </source>
</evidence>
<accession>A0AB36FRX5</accession>
<reference evidence="1 2" key="1">
    <citation type="submission" date="2016-09" db="EMBL/GenBank/DDBJ databases">
        <title>Draft Genome Sequence of four Alteromonas macleodii strains isolated from copper coupons and grown long-term at elevated copper levels.</title>
        <authorList>
            <person name="Cusick K."/>
            <person name="Dale J."/>
            <person name="Little B."/>
            <person name="Biffinger J."/>
        </authorList>
    </citation>
    <scope>NUCLEOTIDE SEQUENCE [LARGE SCALE GENOMIC DNA]</scope>
    <source>
        <strain evidence="1 2">KCP01</strain>
    </source>
</reference>
<proteinExistence type="predicted"/>
<organism evidence="1 2">
    <name type="scientific">Alteromonas macleodii</name>
    <name type="common">Pseudoalteromonas macleodii</name>
    <dbReference type="NCBI Taxonomy" id="28108"/>
    <lineage>
        <taxon>Bacteria</taxon>
        <taxon>Pseudomonadati</taxon>
        <taxon>Pseudomonadota</taxon>
        <taxon>Gammaproteobacteria</taxon>
        <taxon>Alteromonadales</taxon>
        <taxon>Alteromonadaceae</taxon>
        <taxon>Alteromonas/Salinimonas group</taxon>
        <taxon>Alteromonas</taxon>
    </lineage>
</organism>